<dbReference type="FunFam" id="3.40.50.2000:FF:000038">
    <property type="entry name" value="UDP-GlucuronosylTransferase"/>
    <property type="match status" value="1"/>
</dbReference>
<feature type="transmembrane region" description="Helical" evidence="11">
    <location>
        <begin position="493"/>
        <end position="512"/>
    </location>
</feature>
<evidence type="ECO:0000313" key="14">
    <source>
        <dbReference type="Proteomes" id="UP001432027"/>
    </source>
</evidence>
<comment type="caution">
    <text evidence="13">The sequence shown here is derived from an EMBL/GenBank/DDBJ whole genome shotgun (WGS) entry which is preliminary data.</text>
</comment>
<dbReference type="PANTHER" id="PTHR48043:SF23">
    <property type="entry name" value="UDP-GLUCURONOSYLTRANSFERASE"/>
    <property type="match status" value="1"/>
</dbReference>
<dbReference type="Proteomes" id="UP001432027">
    <property type="component" value="Unassembled WGS sequence"/>
</dbReference>
<dbReference type="GO" id="GO:0016020">
    <property type="term" value="C:membrane"/>
    <property type="evidence" value="ECO:0007669"/>
    <property type="project" value="UniProtKB-SubCell"/>
</dbReference>
<keyword evidence="6 11" id="KW-0812">Transmembrane</keyword>
<comment type="similarity">
    <text evidence="2">Belongs to the UDP-glycosyltransferase family.</text>
</comment>
<evidence type="ECO:0000256" key="10">
    <source>
        <dbReference type="ARBA" id="ARBA00047475"/>
    </source>
</evidence>
<evidence type="ECO:0000256" key="12">
    <source>
        <dbReference type="SAM" id="SignalP"/>
    </source>
</evidence>
<evidence type="ECO:0000256" key="7">
    <source>
        <dbReference type="ARBA" id="ARBA00022729"/>
    </source>
</evidence>
<keyword evidence="5" id="KW-0808">Transferase</keyword>
<gene>
    <name evidence="13" type="ORF">PENTCL1PPCAC_21393</name>
</gene>
<name>A0AAV5TYB6_9BILA</name>
<dbReference type="Gene3D" id="3.40.50.2000">
    <property type="entry name" value="Glycogen Phosphorylase B"/>
    <property type="match status" value="1"/>
</dbReference>
<evidence type="ECO:0000256" key="6">
    <source>
        <dbReference type="ARBA" id="ARBA00022692"/>
    </source>
</evidence>
<reference evidence="13" key="1">
    <citation type="submission" date="2023-10" db="EMBL/GenBank/DDBJ databases">
        <title>Genome assembly of Pristionchus species.</title>
        <authorList>
            <person name="Yoshida K."/>
            <person name="Sommer R.J."/>
        </authorList>
    </citation>
    <scope>NUCLEOTIDE SEQUENCE</scope>
    <source>
        <strain evidence="13">RS0144</strain>
    </source>
</reference>
<feature type="signal peptide" evidence="12">
    <location>
        <begin position="1"/>
        <end position="18"/>
    </location>
</feature>
<evidence type="ECO:0000256" key="11">
    <source>
        <dbReference type="SAM" id="Phobius"/>
    </source>
</evidence>
<dbReference type="AlphaFoldDB" id="A0AAV5TYB6"/>
<keyword evidence="8 11" id="KW-1133">Transmembrane helix</keyword>
<evidence type="ECO:0000256" key="9">
    <source>
        <dbReference type="ARBA" id="ARBA00023136"/>
    </source>
</evidence>
<evidence type="ECO:0000313" key="13">
    <source>
        <dbReference type="EMBL" id="GMS99218.1"/>
    </source>
</evidence>
<comment type="subcellular location">
    <subcellularLocation>
        <location evidence="1">Membrane</location>
        <topology evidence="1">Single-pass membrane protein</topology>
    </subcellularLocation>
</comment>
<protein>
    <recommendedName>
        <fullName evidence="3">glucuronosyltransferase</fullName>
        <ecNumber evidence="3">2.4.1.17</ecNumber>
    </recommendedName>
</protein>
<evidence type="ECO:0000256" key="3">
    <source>
        <dbReference type="ARBA" id="ARBA00012544"/>
    </source>
</evidence>
<dbReference type="InterPro" id="IPR050271">
    <property type="entry name" value="UDP-glycosyltransferase"/>
</dbReference>
<dbReference type="Pfam" id="PF00201">
    <property type="entry name" value="UDPGT"/>
    <property type="match status" value="1"/>
</dbReference>
<comment type="catalytic activity">
    <reaction evidence="10">
        <text>glucuronate acceptor + UDP-alpha-D-glucuronate = acceptor beta-D-glucuronoside + UDP + H(+)</text>
        <dbReference type="Rhea" id="RHEA:21032"/>
        <dbReference type="ChEBI" id="CHEBI:15378"/>
        <dbReference type="ChEBI" id="CHEBI:58052"/>
        <dbReference type="ChEBI" id="CHEBI:58223"/>
        <dbReference type="ChEBI" id="CHEBI:132367"/>
        <dbReference type="ChEBI" id="CHEBI:132368"/>
        <dbReference type="EC" id="2.4.1.17"/>
    </reaction>
</comment>
<proteinExistence type="inferred from homology"/>
<keyword evidence="14" id="KW-1185">Reference proteome</keyword>
<dbReference type="CDD" id="cd03784">
    <property type="entry name" value="GT1_Gtf-like"/>
    <property type="match status" value="1"/>
</dbReference>
<accession>A0AAV5TYB6</accession>
<evidence type="ECO:0000256" key="1">
    <source>
        <dbReference type="ARBA" id="ARBA00004167"/>
    </source>
</evidence>
<sequence length="515" mass="58023">MRIALILLLFAWIEPVHPYKILVFSPRFLQSVNNFLGNIADTLVDAGHNVTTLIPIVNPNQRDGTIKSNMIYVQPTEEANEVGIFFFTKRFIFFRSEQACSIRDFQFGRLFSAWQNAQCKGVLDEPGLLERLKAEKYDIMIVESLETCGIAVSHLIKPKSLITTAGSVPFPEQGTDFGISRAQSFNPSVLMSQINVHSIWSRLWNLYANFVYIATWSTSRSGVNEIFHERYGPDFPSVQEIGSHSAYSLVNSEPLIDFAAPTLNRVVCIGGIGAKEPKPLERDLDRLFEFSLKTVLISFGSILQSHKLPLQVKQSIVKTVVRFPEVTFLWKYERPEDEFAKSATASTPNLHMLKWTPQNDILADRRLTAFITHGGMASTQETALRGKPGLFIPFFGDQPRNAGMMQKNGLGRIYSKYDLLDAEKFYGAVKDLLENQSYYENAARVAAMIAKKPFSSKELLMKTVEFAAEFGPSPALRPQSFDMNWIEYHNADIIVAFMMMTLVSALAVVKIVPFV</sequence>
<dbReference type="SUPFAM" id="SSF53756">
    <property type="entry name" value="UDP-Glycosyltransferase/glycogen phosphorylase"/>
    <property type="match status" value="1"/>
</dbReference>
<keyword evidence="7 12" id="KW-0732">Signal</keyword>
<evidence type="ECO:0000256" key="2">
    <source>
        <dbReference type="ARBA" id="ARBA00009995"/>
    </source>
</evidence>
<dbReference type="InterPro" id="IPR002213">
    <property type="entry name" value="UDP_glucos_trans"/>
</dbReference>
<organism evidence="13 14">
    <name type="scientific">Pristionchus entomophagus</name>
    <dbReference type="NCBI Taxonomy" id="358040"/>
    <lineage>
        <taxon>Eukaryota</taxon>
        <taxon>Metazoa</taxon>
        <taxon>Ecdysozoa</taxon>
        <taxon>Nematoda</taxon>
        <taxon>Chromadorea</taxon>
        <taxon>Rhabditida</taxon>
        <taxon>Rhabditina</taxon>
        <taxon>Diplogasteromorpha</taxon>
        <taxon>Diplogasteroidea</taxon>
        <taxon>Neodiplogasteridae</taxon>
        <taxon>Pristionchus</taxon>
    </lineage>
</organism>
<evidence type="ECO:0000256" key="8">
    <source>
        <dbReference type="ARBA" id="ARBA00022989"/>
    </source>
</evidence>
<dbReference type="GO" id="GO:0015020">
    <property type="term" value="F:glucuronosyltransferase activity"/>
    <property type="evidence" value="ECO:0007669"/>
    <property type="project" value="UniProtKB-EC"/>
</dbReference>
<evidence type="ECO:0000256" key="5">
    <source>
        <dbReference type="ARBA" id="ARBA00022679"/>
    </source>
</evidence>
<dbReference type="EC" id="2.4.1.17" evidence="3"/>
<feature type="non-terminal residue" evidence="13">
    <location>
        <position position="515"/>
    </location>
</feature>
<dbReference type="EMBL" id="BTSX01000005">
    <property type="protein sequence ID" value="GMS99218.1"/>
    <property type="molecule type" value="Genomic_DNA"/>
</dbReference>
<dbReference type="PANTHER" id="PTHR48043">
    <property type="entry name" value="EG:EG0003.4 PROTEIN-RELATED"/>
    <property type="match status" value="1"/>
</dbReference>
<evidence type="ECO:0000256" key="4">
    <source>
        <dbReference type="ARBA" id="ARBA00022676"/>
    </source>
</evidence>
<keyword evidence="9 11" id="KW-0472">Membrane</keyword>
<keyword evidence="4" id="KW-0328">Glycosyltransferase</keyword>
<feature type="chain" id="PRO_5043730743" description="glucuronosyltransferase" evidence="12">
    <location>
        <begin position="19"/>
        <end position="515"/>
    </location>
</feature>